<dbReference type="CDD" id="cd12885">
    <property type="entry name" value="SPRY_RanBP_like"/>
    <property type="match status" value="1"/>
</dbReference>
<dbReference type="EnsemblProtists" id="PYU1_T000700">
    <property type="protein sequence ID" value="PYU1_T000700"/>
    <property type="gene ID" value="PYU1_G000700"/>
</dbReference>
<dbReference type="InParanoid" id="K3W6V9"/>
<keyword evidence="4" id="KW-1185">Reference proteome</keyword>
<dbReference type="eggNOG" id="KOG1477">
    <property type="taxonomic scope" value="Eukaryota"/>
</dbReference>
<reference evidence="4" key="2">
    <citation type="submission" date="2010-04" db="EMBL/GenBank/DDBJ databases">
        <authorList>
            <person name="Buell R."/>
            <person name="Hamilton J."/>
            <person name="Hostetler J."/>
        </authorList>
    </citation>
    <scope>NUCLEOTIDE SEQUENCE [LARGE SCALE GENOMIC DNA]</scope>
    <source>
        <strain evidence="4">DAOM:BR144</strain>
    </source>
</reference>
<proteinExistence type="predicted"/>
<evidence type="ECO:0000259" key="2">
    <source>
        <dbReference type="PROSITE" id="PS50181"/>
    </source>
</evidence>
<dbReference type="AlphaFoldDB" id="K3W6V9"/>
<feature type="domain" description="F-box" evidence="2">
    <location>
        <begin position="5"/>
        <end position="52"/>
    </location>
</feature>
<dbReference type="InterPro" id="IPR050618">
    <property type="entry name" value="Ubq-SigPath_Reg"/>
</dbReference>
<dbReference type="SUPFAM" id="SSF49899">
    <property type="entry name" value="Concanavalin A-like lectins/glucanases"/>
    <property type="match status" value="1"/>
</dbReference>
<reference evidence="4" key="1">
    <citation type="journal article" date="2010" name="Genome Biol.">
        <title>Genome sequence of the necrotrophic plant pathogen Pythium ultimum reveals original pathogenicity mechanisms and effector repertoire.</title>
        <authorList>
            <person name="Levesque C.A."/>
            <person name="Brouwer H."/>
            <person name="Cano L."/>
            <person name="Hamilton J.P."/>
            <person name="Holt C."/>
            <person name="Huitema E."/>
            <person name="Raffaele S."/>
            <person name="Robideau G.P."/>
            <person name="Thines M."/>
            <person name="Win J."/>
            <person name="Zerillo M.M."/>
            <person name="Beakes G.W."/>
            <person name="Boore J.L."/>
            <person name="Busam D."/>
            <person name="Dumas B."/>
            <person name="Ferriera S."/>
            <person name="Fuerstenberg S.I."/>
            <person name="Gachon C.M."/>
            <person name="Gaulin E."/>
            <person name="Govers F."/>
            <person name="Grenville-Briggs L."/>
            <person name="Horner N."/>
            <person name="Hostetler J."/>
            <person name="Jiang R.H."/>
            <person name="Johnson J."/>
            <person name="Krajaejun T."/>
            <person name="Lin H."/>
            <person name="Meijer H.J."/>
            <person name="Moore B."/>
            <person name="Morris P."/>
            <person name="Phuntmart V."/>
            <person name="Puiu D."/>
            <person name="Shetty J."/>
            <person name="Stajich J.E."/>
            <person name="Tripathy S."/>
            <person name="Wawra S."/>
            <person name="van West P."/>
            <person name="Whitty B.R."/>
            <person name="Coutinho P.M."/>
            <person name="Henrissat B."/>
            <person name="Martin F."/>
            <person name="Thomas P.D."/>
            <person name="Tyler B.M."/>
            <person name="De Vries R.P."/>
            <person name="Kamoun S."/>
            <person name="Yandell M."/>
            <person name="Tisserat N."/>
            <person name="Buell C.R."/>
        </authorList>
    </citation>
    <scope>NUCLEOTIDE SEQUENCE</scope>
    <source>
        <strain evidence="4">DAOM:BR144</strain>
    </source>
</reference>
<name>K3W6V9_GLOUD</name>
<dbReference type="InterPro" id="IPR001810">
    <property type="entry name" value="F-box_dom"/>
</dbReference>
<organism evidence="3 4">
    <name type="scientific">Globisporangium ultimum (strain ATCC 200006 / CBS 805.95 / DAOM BR144)</name>
    <name type="common">Pythium ultimum</name>
    <dbReference type="NCBI Taxonomy" id="431595"/>
    <lineage>
        <taxon>Eukaryota</taxon>
        <taxon>Sar</taxon>
        <taxon>Stramenopiles</taxon>
        <taxon>Oomycota</taxon>
        <taxon>Peronosporomycetes</taxon>
        <taxon>Pythiales</taxon>
        <taxon>Pythiaceae</taxon>
        <taxon>Globisporangium</taxon>
    </lineage>
</organism>
<dbReference type="InterPro" id="IPR003877">
    <property type="entry name" value="SPRY_dom"/>
</dbReference>
<dbReference type="EMBL" id="GL376620">
    <property type="status" value="NOT_ANNOTATED_CDS"/>
    <property type="molecule type" value="Genomic_DNA"/>
</dbReference>
<dbReference type="InterPro" id="IPR013320">
    <property type="entry name" value="ConA-like_dom_sf"/>
</dbReference>
<dbReference type="SMART" id="SM00449">
    <property type="entry name" value="SPRY"/>
    <property type="match status" value="1"/>
</dbReference>
<reference evidence="3" key="3">
    <citation type="submission" date="2015-02" db="UniProtKB">
        <authorList>
            <consortium name="EnsemblProtists"/>
        </authorList>
    </citation>
    <scope>IDENTIFICATION</scope>
    <source>
        <strain evidence="3">DAOM BR144</strain>
    </source>
</reference>
<dbReference type="SUPFAM" id="SSF81383">
    <property type="entry name" value="F-box domain"/>
    <property type="match status" value="1"/>
</dbReference>
<dbReference type="Gene3D" id="2.60.120.920">
    <property type="match status" value="1"/>
</dbReference>
<dbReference type="Proteomes" id="UP000019132">
    <property type="component" value="Unassembled WGS sequence"/>
</dbReference>
<dbReference type="STRING" id="431595.K3W6V9"/>
<dbReference type="HOGENOM" id="CLU_050786_0_0_1"/>
<evidence type="ECO:0000256" key="1">
    <source>
        <dbReference type="SAM" id="MobiDB-lite"/>
    </source>
</evidence>
<accession>K3W6V9</accession>
<feature type="region of interest" description="Disordered" evidence="1">
    <location>
        <begin position="328"/>
        <end position="354"/>
    </location>
</feature>
<dbReference type="PROSITE" id="PS50181">
    <property type="entry name" value="FBOX"/>
    <property type="match status" value="1"/>
</dbReference>
<dbReference type="Pfam" id="PF00622">
    <property type="entry name" value="SPRY"/>
    <property type="match status" value="1"/>
</dbReference>
<evidence type="ECO:0000313" key="3">
    <source>
        <dbReference type="EnsemblProtists" id="PYU1_T000700"/>
    </source>
</evidence>
<dbReference type="OMA" id="FTCASKF"/>
<protein>
    <recommendedName>
        <fullName evidence="2">F-box domain-containing protein</fullName>
    </recommendedName>
</protein>
<dbReference type="InterPro" id="IPR044736">
    <property type="entry name" value="Gid1/RanBPM/SPLA_SPRY"/>
</dbReference>
<dbReference type="InterPro" id="IPR043136">
    <property type="entry name" value="B30.2/SPRY_sf"/>
</dbReference>
<sequence>MALLHAHLTSLPDDLLARILAFTAPRDVEAMAVASKTVARHVLPRFPLWKTMFCNRWAMLNFSLDDTIDVEIDARLRALFPSESRMYQLLAHAVTPVPAYADIPATMQYGQGINNTIVALNSDLSVRAVKSRRGREARTSDIAFAGQLLGGDRSVRANTTFPTTFHVQVYKRRVPHTDSKFKYEIGVTASGYFEITIAQREQEQPSRRHLRIGGSDMSSIGVGTPRFRLMDKQPGWDRQSFGYHGDDGRFYHNTGYGQHFGPSFDIGDTVGCGVWRDTQTSHSSVFFTNNGDLIPTGDRDIDYELFGECEGMAGLLANQLQWYTISDFDGESSDSEDDDDMDESSADDEVEYMDADDVQFVVRRIGALYGDDPDFGDMEDVDDSDYIESELEFEDDGGDNE</sequence>
<dbReference type="VEuPathDB" id="FungiDB:PYU1_G000700"/>
<evidence type="ECO:0000313" key="4">
    <source>
        <dbReference type="Proteomes" id="UP000019132"/>
    </source>
</evidence>
<dbReference type="PANTHER" id="PTHR12864">
    <property type="entry name" value="RAN BINDING PROTEIN 9-RELATED"/>
    <property type="match status" value="1"/>
</dbReference>
<dbReference type="InterPro" id="IPR036047">
    <property type="entry name" value="F-box-like_dom_sf"/>
</dbReference>